<evidence type="ECO:0000313" key="3">
    <source>
        <dbReference type="EMBL" id="MBI6872142.1"/>
    </source>
</evidence>
<sequence>MMNFKKLFMVSSLGIVLTFAGCGTQKNEQAANSAQNQTKQETPAEKQKTLTIQEGSNNMKEVIKQMKTELNNKEEDKVIKTSEGLEGNWKQFEDNIKAKSPELYEKIEDPLHTINAAIKVKPLDTKTLNTNIDNLDKQLEQLQKLQF</sequence>
<evidence type="ECO:0000313" key="4">
    <source>
        <dbReference type="Proteomes" id="UP000622687"/>
    </source>
</evidence>
<dbReference type="AlphaFoldDB" id="A0A934M2H4"/>
<dbReference type="Proteomes" id="UP000622687">
    <property type="component" value="Unassembled WGS sequence"/>
</dbReference>
<keyword evidence="4" id="KW-1185">Reference proteome</keyword>
<proteinExistence type="predicted"/>
<keyword evidence="2" id="KW-0732">Signal</keyword>
<accession>A0A934M2H4</accession>
<comment type="caution">
    <text evidence="3">The sequence shown here is derived from an EMBL/GenBank/DDBJ whole genome shotgun (WGS) entry which is preliminary data.</text>
</comment>
<feature type="coiled-coil region" evidence="1">
    <location>
        <begin position="56"/>
        <end position="83"/>
    </location>
</feature>
<feature type="chain" id="PRO_5038668695" description="Lipoprotein" evidence="2">
    <location>
        <begin position="21"/>
        <end position="147"/>
    </location>
</feature>
<dbReference type="PROSITE" id="PS51257">
    <property type="entry name" value="PROKAR_LIPOPROTEIN"/>
    <property type="match status" value="1"/>
</dbReference>
<reference evidence="3" key="1">
    <citation type="submission" date="2020-12" db="EMBL/GenBank/DDBJ databases">
        <title>Clostridium thailandense sp. nov., a novel acetogenic bacterium isolated from peat land soil in Thailand.</title>
        <authorList>
            <person name="Chaikitkaew S."/>
            <person name="Birkeland N.K."/>
        </authorList>
    </citation>
    <scope>NUCLEOTIDE SEQUENCE</scope>
    <source>
        <strain evidence="3">DSM 17425</strain>
    </source>
</reference>
<dbReference type="RefSeq" id="WP_211141621.1">
    <property type="nucleotide sequence ID" value="NZ_JAEEGB010000005.1"/>
</dbReference>
<evidence type="ECO:0000256" key="2">
    <source>
        <dbReference type="SAM" id="SignalP"/>
    </source>
</evidence>
<name>A0A934M2H4_9CLOT</name>
<dbReference type="EMBL" id="JAEEGB010000005">
    <property type="protein sequence ID" value="MBI6872142.1"/>
    <property type="molecule type" value="Genomic_DNA"/>
</dbReference>
<gene>
    <name evidence="3" type="ORF">I6U51_05390</name>
</gene>
<protein>
    <recommendedName>
        <fullName evidence="5">Lipoprotein</fullName>
    </recommendedName>
</protein>
<feature type="signal peptide" evidence="2">
    <location>
        <begin position="1"/>
        <end position="20"/>
    </location>
</feature>
<evidence type="ECO:0000256" key="1">
    <source>
        <dbReference type="SAM" id="Coils"/>
    </source>
</evidence>
<organism evidence="3 4">
    <name type="scientific">Clostridium aciditolerans</name>
    <dbReference type="NCBI Taxonomy" id="339861"/>
    <lineage>
        <taxon>Bacteria</taxon>
        <taxon>Bacillati</taxon>
        <taxon>Bacillota</taxon>
        <taxon>Clostridia</taxon>
        <taxon>Eubacteriales</taxon>
        <taxon>Clostridiaceae</taxon>
        <taxon>Clostridium</taxon>
    </lineage>
</organism>
<keyword evidence="1" id="KW-0175">Coiled coil</keyword>
<evidence type="ECO:0008006" key="5">
    <source>
        <dbReference type="Google" id="ProtNLM"/>
    </source>
</evidence>